<dbReference type="EMBL" id="OA564495">
    <property type="protein sequence ID" value="CAD7194478.1"/>
    <property type="molecule type" value="Genomic_DNA"/>
</dbReference>
<reference evidence="1" key="1">
    <citation type="submission" date="2020-11" db="EMBL/GenBank/DDBJ databases">
        <authorList>
            <person name="Tran Van P."/>
        </authorList>
    </citation>
    <scope>NUCLEOTIDE SEQUENCE</scope>
</reference>
<name>A0A7R8Z796_TIMDO</name>
<gene>
    <name evidence="1" type="ORF">TDIB3V08_LOCUS902</name>
</gene>
<dbReference type="AlphaFoldDB" id="A0A7R8Z796"/>
<organism evidence="1">
    <name type="scientific">Timema douglasi</name>
    <name type="common">Walking stick</name>
    <dbReference type="NCBI Taxonomy" id="61478"/>
    <lineage>
        <taxon>Eukaryota</taxon>
        <taxon>Metazoa</taxon>
        <taxon>Ecdysozoa</taxon>
        <taxon>Arthropoda</taxon>
        <taxon>Hexapoda</taxon>
        <taxon>Insecta</taxon>
        <taxon>Pterygota</taxon>
        <taxon>Neoptera</taxon>
        <taxon>Polyneoptera</taxon>
        <taxon>Phasmatodea</taxon>
        <taxon>Timematodea</taxon>
        <taxon>Timematoidea</taxon>
        <taxon>Timematidae</taxon>
        <taxon>Timema</taxon>
    </lineage>
</organism>
<evidence type="ECO:0000313" key="1">
    <source>
        <dbReference type="EMBL" id="CAD7194478.1"/>
    </source>
</evidence>
<proteinExistence type="predicted"/>
<sequence>MEIHQSPSLADKSKVGFTQRVVRRLCRAADNLKQMNFTISIFPLNWIGQNTNFCVVESDLWDCVKLVVELKIQYLHPSIHQRLTTFDKEERMGHKLNQDVCQRLTTFDKEERMGHKLKPRCILHSRILHFVILATAATRALTRPVRLFISTYNETVQGQSSYHYFYQSQLLHATCNTMNDSKKACARRQQVLHATSLNVLTHGTGYIIGNKTGRISQYAIGILRKACCKRHVSAHGFSTIVEEGYDEDVDTLLLLARIECRLDLFHVVHFHPDHLFRVVHFHPDPTCFMLFVSTQTTCSVLFISTQTTCSVLFISTQT</sequence>
<protein>
    <submittedName>
        <fullName evidence="1">Uncharacterized protein</fullName>
    </submittedName>
</protein>
<accession>A0A7R8Z796</accession>